<proteinExistence type="predicted"/>
<dbReference type="RefSeq" id="WP_028311781.1">
    <property type="nucleotide sequence ID" value="NZ_AXWS01000013.1"/>
</dbReference>
<dbReference type="AlphaFoldDB" id="A0A8B6X4N8"/>
<dbReference type="InterPro" id="IPR023846">
    <property type="entry name" value="CHP04042_MSMEG0570"/>
</dbReference>
<protein>
    <submittedName>
        <fullName evidence="2">MSMEG_0570 family nitrogen starvation response protein</fullName>
    </submittedName>
</protein>
<reference evidence="2" key="1">
    <citation type="submission" date="2025-08" db="UniProtKB">
        <authorList>
            <consortium name="RefSeq"/>
        </authorList>
    </citation>
    <scope>IDENTIFICATION</scope>
</reference>
<dbReference type="NCBIfam" id="TIGR04042">
    <property type="entry name" value="MSMEG_0570_fam"/>
    <property type="match status" value="1"/>
</dbReference>
<dbReference type="Proteomes" id="UP000675920">
    <property type="component" value="Unplaced"/>
</dbReference>
<name>A0A8B6X4N8_9BURK</name>
<organism evidence="1 2">
    <name type="scientific">Derxia gummosa DSM 723</name>
    <dbReference type="NCBI Taxonomy" id="1121388"/>
    <lineage>
        <taxon>Bacteria</taxon>
        <taxon>Pseudomonadati</taxon>
        <taxon>Pseudomonadota</taxon>
        <taxon>Betaproteobacteria</taxon>
        <taxon>Burkholderiales</taxon>
        <taxon>Alcaligenaceae</taxon>
        <taxon>Derxia</taxon>
    </lineage>
</organism>
<accession>A0A8B6X4N8</accession>
<keyword evidence="1" id="KW-1185">Reference proteome</keyword>
<evidence type="ECO:0000313" key="1">
    <source>
        <dbReference type="Proteomes" id="UP000675920"/>
    </source>
</evidence>
<sequence length="94" mass="10761">MPTVHYQLRWPDGSVARCHSPSTVIRHYLAPHTRYPLARFMELAREAYPRASERVREVYGYACSSAADQLEVLEREAARFADQPDAEVEVLDLA</sequence>
<evidence type="ECO:0000313" key="2">
    <source>
        <dbReference type="RefSeq" id="WP_028311781.1"/>
    </source>
</evidence>
<dbReference type="OrthoDB" id="195104at2"/>